<proteinExistence type="inferred from homology"/>
<dbReference type="InterPro" id="IPR035965">
    <property type="entry name" value="PAS-like_dom_sf"/>
</dbReference>
<dbReference type="InterPro" id="IPR051055">
    <property type="entry name" value="PIF1_helicase"/>
</dbReference>
<organism>
    <name type="scientific">Culex quinquefasciatus</name>
    <name type="common">Southern house mosquito</name>
    <name type="synonym">Culex pungens</name>
    <dbReference type="NCBI Taxonomy" id="7176"/>
    <lineage>
        <taxon>Eukaryota</taxon>
        <taxon>Metazoa</taxon>
        <taxon>Ecdysozoa</taxon>
        <taxon>Arthropoda</taxon>
        <taxon>Hexapoda</taxon>
        <taxon>Insecta</taxon>
        <taxon>Pterygota</taxon>
        <taxon>Neoptera</taxon>
        <taxon>Endopterygota</taxon>
        <taxon>Diptera</taxon>
        <taxon>Nematocera</taxon>
        <taxon>Culicoidea</taxon>
        <taxon>Culicidae</taxon>
        <taxon>Culicinae</taxon>
        <taxon>Culicini</taxon>
        <taxon>Culex</taxon>
        <taxon>Culex</taxon>
    </lineage>
</organism>
<gene>
    <name evidence="7" type="primary">6039141</name>
    <name evidence="6" type="ORF">CpipJ_CPIJ007264</name>
</gene>
<keyword evidence="1" id="KW-0378">Hydrolase</keyword>
<dbReference type="GO" id="GO:0000723">
    <property type="term" value="P:telomere maintenance"/>
    <property type="evidence" value="ECO:0007669"/>
    <property type="project" value="InterPro"/>
</dbReference>
<dbReference type="Gene3D" id="3.40.50.300">
    <property type="entry name" value="P-loop containing nucleotide triphosphate hydrolases"/>
    <property type="match status" value="2"/>
</dbReference>
<feature type="compositionally biased region" description="Basic and acidic residues" evidence="2">
    <location>
        <begin position="49"/>
        <end position="58"/>
    </location>
</feature>
<dbReference type="Gene3D" id="3.60.10.10">
    <property type="entry name" value="Endonuclease/exonuclease/phosphatase"/>
    <property type="match status" value="1"/>
</dbReference>
<dbReference type="STRING" id="7176.B0WJB6"/>
<dbReference type="InterPro" id="IPR046700">
    <property type="entry name" value="DUF6570"/>
</dbReference>
<feature type="region of interest" description="Disordered" evidence="2">
    <location>
        <begin position="2300"/>
        <end position="2355"/>
    </location>
</feature>
<feature type="compositionally biased region" description="Low complexity" evidence="2">
    <location>
        <begin position="2315"/>
        <end position="2326"/>
    </location>
</feature>
<dbReference type="GO" id="GO:0043139">
    <property type="term" value="F:5'-3' DNA helicase activity"/>
    <property type="evidence" value="ECO:0007669"/>
    <property type="project" value="UniProtKB-EC"/>
</dbReference>
<dbReference type="Pfam" id="PF05970">
    <property type="entry name" value="PIF1"/>
    <property type="match status" value="1"/>
</dbReference>
<comment type="similarity">
    <text evidence="1">Belongs to the helicase family.</text>
</comment>
<keyword evidence="1" id="KW-0233">DNA recombination</keyword>
<evidence type="ECO:0000256" key="1">
    <source>
        <dbReference type="RuleBase" id="RU363044"/>
    </source>
</evidence>
<dbReference type="Pfam" id="PF20209">
    <property type="entry name" value="DUF6570"/>
    <property type="match status" value="1"/>
</dbReference>
<dbReference type="VEuPathDB" id="VectorBase:CQUJHB014901"/>
<dbReference type="VEuPathDB" id="VectorBase:CPIJ007264"/>
<dbReference type="InterPro" id="IPR025476">
    <property type="entry name" value="Helitron_helicase-like"/>
</dbReference>
<reference evidence="6" key="1">
    <citation type="submission" date="2007-03" db="EMBL/GenBank/DDBJ databases">
        <title>Annotation of Culex pipiens quinquefasciatus.</title>
        <authorList>
            <consortium name="The Broad Institute Genome Sequencing Platform"/>
            <person name="Atkinson P.W."/>
            <person name="Hemingway J."/>
            <person name="Christensen B.M."/>
            <person name="Higgs S."/>
            <person name="Kodira C."/>
            <person name="Hannick L."/>
            <person name="Megy K."/>
            <person name="O'Leary S."/>
            <person name="Pearson M."/>
            <person name="Haas B.J."/>
            <person name="Mauceli E."/>
            <person name="Wortman J.R."/>
            <person name="Lee N.H."/>
            <person name="Guigo R."/>
            <person name="Stanke M."/>
            <person name="Alvarado L."/>
            <person name="Amedeo P."/>
            <person name="Antoine C.H."/>
            <person name="Arensburger P."/>
            <person name="Bidwell S.L."/>
            <person name="Crawford M."/>
            <person name="Camaro F."/>
            <person name="Devon K."/>
            <person name="Engels R."/>
            <person name="Hammond M."/>
            <person name="Howarth C."/>
            <person name="Koehrsen M."/>
            <person name="Lawson D."/>
            <person name="Montgomery P."/>
            <person name="Nene V."/>
            <person name="Nusbaum C."/>
            <person name="Puiu D."/>
            <person name="Romero-Severson J."/>
            <person name="Severson D.W."/>
            <person name="Shumway M."/>
            <person name="Sisk P."/>
            <person name="Stolte C."/>
            <person name="Zeng Q."/>
            <person name="Eisenstadt E."/>
            <person name="Fraser-Liggett C."/>
            <person name="Strausberg R."/>
            <person name="Galagan J."/>
            <person name="Birren B."/>
            <person name="Collins F.H."/>
        </authorList>
    </citation>
    <scope>NUCLEOTIDE SEQUENCE [LARGE SCALE GENOMIC DNA]</scope>
    <source>
        <strain evidence="6">JHB</strain>
    </source>
</reference>
<feature type="domain" description="DNA helicase Pif1-like DEAD-box helicase" evidence="3">
    <location>
        <begin position="1144"/>
        <end position="1354"/>
    </location>
</feature>
<dbReference type="Proteomes" id="UP000002320">
    <property type="component" value="Unassembled WGS sequence"/>
</dbReference>
<evidence type="ECO:0000256" key="2">
    <source>
        <dbReference type="SAM" id="MobiDB-lite"/>
    </source>
</evidence>
<evidence type="ECO:0000313" key="8">
    <source>
        <dbReference type="Proteomes" id="UP000002320"/>
    </source>
</evidence>
<feature type="compositionally biased region" description="Basic and acidic residues" evidence="2">
    <location>
        <begin position="2327"/>
        <end position="2337"/>
    </location>
</feature>
<dbReference type="Gene3D" id="3.30.450.20">
    <property type="entry name" value="PAS domain"/>
    <property type="match status" value="1"/>
</dbReference>
<feature type="region of interest" description="Disordered" evidence="2">
    <location>
        <begin position="2072"/>
        <end position="2104"/>
    </location>
</feature>
<dbReference type="GO" id="GO:0006281">
    <property type="term" value="P:DNA repair"/>
    <property type="evidence" value="ECO:0007669"/>
    <property type="project" value="UniProtKB-KW"/>
</dbReference>
<feature type="compositionally biased region" description="Basic and acidic residues" evidence="2">
    <location>
        <begin position="81"/>
        <end position="91"/>
    </location>
</feature>
<dbReference type="VEuPathDB" id="VectorBase:CQUJHB011853"/>
<dbReference type="Pfam" id="PF14598">
    <property type="entry name" value="PAS_11"/>
    <property type="match status" value="1"/>
</dbReference>
<dbReference type="EC" id="5.6.2.3" evidence="1"/>
<evidence type="ECO:0000313" key="7">
    <source>
        <dbReference type="EnsemblMetazoa" id="CPIJ007264-PA"/>
    </source>
</evidence>
<keyword evidence="8" id="KW-1185">Reference proteome</keyword>
<keyword evidence="1" id="KW-0227">DNA damage</keyword>
<dbReference type="OrthoDB" id="7791359at2759"/>
<feature type="compositionally biased region" description="Polar residues" evidence="2">
    <location>
        <begin position="214"/>
        <end position="229"/>
    </location>
</feature>
<dbReference type="Pfam" id="PF14214">
    <property type="entry name" value="Helitron_like_N"/>
    <property type="match status" value="1"/>
</dbReference>
<dbReference type="CDD" id="cd00130">
    <property type="entry name" value="PAS"/>
    <property type="match status" value="1"/>
</dbReference>
<dbReference type="eggNOG" id="KOG0987">
    <property type="taxonomic scope" value="Eukaryota"/>
</dbReference>
<evidence type="ECO:0000259" key="5">
    <source>
        <dbReference type="Pfam" id="PF20209"/>
    </source>
</evidence>
<dbReference type="GO" id="GO:0006310">
    <property type="term" value="P:DNA recombination"/>
    <property type="evidence" value="ECO:0007669"/>
    <property type="project" value="UniProtKB-KW"/>
</dbReference>
<dbReference type="VEuPathDB" id="VectorBase:CQUJHB014224"/>
<name>B0WJB6_CULQU</name>
<dbReference type="EnsemblMetazoa" id="CPIJ007264-RA">
    <property type="protein sequence ID" value="CPIJ007264-PA"/>
    <property type="gene ID" value="CPIJ007264"/>
</dbReference>
<dbReference type="InParanoid" id="B0WJB6"/>
<dbReference type="SUPFAM" id="SSF55785">
    <property type="entry name" value="PYP-like sensor domain (PAS domain)"/>
    <property type="match status" value="1"/>
</dbReference>
<dbReference type="EMBL" id="DS231958">
    <property type="protein sequence ID" value="EDS29051.1"/>
    <property type="molecule type" value="Genomic_DNA"/>
</dbReference>
<dbReference type="InterPro" id="IPR000014">
    <property type="entry name" value="PAS"/>
</dbReference>
<dbReference type="InterPro" id="IPR010285">
    <property type="entry name" value="DNA_helicase_pif1-like_DEAD"/>
</dbReference>
<feature type="compositionally biased region" description="Low complexity" evidence="2">
    <location>
        <begin position="117"/>
        <end position="129"/>
    </location>
</feature>
<comment type="catalytic activity">
    <reaction evidence="1">
        <text>ATP + H2O = ADP + phosphate + H(+)</text>
        <dbReference type="Rhea" id="RHEA:13065"/>
        <dbReference type="ChEBI" id="CHEBI:15377"/>
        <dbReference type="ChEBI" id="CHEBI:15378"/>
        <dbReference type="ChEBI" id="CHEBI:30616"/>
        <dbReference type="ChEBI" id="CHEBI:43474"/>
        <dbReference type="ChEBI" id="CHEBI:456216"/>
        <dbReference type="EC" id="5.6.2.3"/>
    </reaction>
</comment>
<feature type="region of interest" description="Disordered" evidence="2">
    <location>
        <begin position="42"/>
        <end position="153"/>
    </location>
</feature>
<comment type="cofactor">
    <cofactor evidence="1">
        <name>Mg(2+)</name>
        <dbReference type="ChEBI" id="CHEBI:18420"/>
    </cofactor>
</comment>
<feature type="compositionally biased region" description="Polar residues" evidence="2">
    <location>
        <begin position="2120"/>
        <end position="2129"/>
    </location>
</feature>
<feature type="region of interest" description="Disordered" evidence="2">
    <location>
        <begin position="211"/>
        <end position="242"/>
    </location>
</feature>
<dbReference type="HOGENOM" id="CLU_001055_0_0_1"/>
<keyword evidence="1" id="KW-0347">Helicase</keyword>
<dbReference type="KEGG" id="cqu:CpipJ_CPIJ007264"/>
<dbReference type="GO" id="GO:0016787">
    <property type="term" value="F:hydrolase activity"/>
    <property type="evidence" value="ECO:0007669"/>
    <property type="project" value="UniProtKB-KW"/>
</dbReference>
<dbReference type="GO" id="GO:0005524">
    <property type="term" value="F:ATP binding"/>
    <property type="evidence" value="ECO:0007669"/>
    <property type="project" value="UniProtKB-KW"/>
</dbReference>
<feature type="domain" description="DUF6570" evidence="5">
    <location>
        <begin position="310"/>
        <end position="441"/>
    </location>
</feature>
<keyword evidence="1" id="KW-0547">Nucleotide-binding</keyword>
<feature type="compositionally biased region" description="Basic residues" evidence="2">
    <location>
        <begin position="71"/>
        <end position="80"/>
    </location>
</feature>
<dbReference type="FunFam" id="3.30.450.20:FF:000081">
    <property type="entry name" value="Dysfusion, isoform B"/>
    <property type="match status" value="1"/>
</dbReference>
<keyword evidence="1" id="KW-0067">ATP-binding</keyword>
<dbReference type="PANTHER" id="PTHR47642:SF5">
    <property type="entry name" value="ATP-DEPENDENT DNA HELICASE"/>
    <property type="match status" value="1"/>
</dbReference>
<dbReference type="InterPro" id="IPR027417">
    <property type="entry name" value="P-loop_NTPase"/>
</dbReference>
<dbReference type="InterPro" id="IPR036691">
    <property type="entry name" value="Endo/exonu/phosph_ase_sf"/>
</dbReference>
<evidence type="ECO:0000313" key="6">
    <source>
        <dbReference type="EMBL" id="EDS29051.1"/>
    </source>
</evidence>
<dbReference type="PANTHER" id="PTHR47642">
    <property type="entry name" value="ATP-DEPENDENT DNA HELICASE"/>
    <property type="match status" value="1"/>
</dbReference>
<dbReference type="SUPFAM" id="SSF52540">
    <property type="entry name" value="P-loop containing nucleoside triphosphate hydrolases"/>
    <property type="match status" value="2"/>
</dbReference>
<evidence type="ECO:0000259" key="3">
    <source>
        <dbReference type="Pfam" id="PF05970"/>
    </source>
</evidence>
<feature type="domain" description="Helitron helicase-like" evidence="4">
    <location>
        <begin position="583"/>
        <end position="730"/>
    </location>
</feature>
<dbReference type="SUPFAM" id="SSF56219">
    <property type="entry name" value="DNase I-like"/>
    <property type="match status" value="1"/>
</dbReference>
<protein>
    <recommendedName>
        <fullName evidence="1">ATP-dependent DNA helicase</fullName>
        <ecNumber evidence="1">5.6.2.3</ecNumber>
    </recommendedName>
</protein>
<keyword evidence="1" id="KW-0234">DNA repair</keyword>
<feature type="compositionally biased region" description="Polar residues" evidence="2">
    <location>
        <begin position="2084"/>
        <end position="2097"/>
    </location>
</feature>
<feature type="region of interest" description="Disordered" evidence="2">
    <location>
        <begin position="2116"/>
        <end position="2155"/>
    </location>
</feature>
<reference evidence="7" key="2">
    <citation type="submission" date="2020-05" db="UniProtKB">
        <authorList>
            <consortium name="EnsemblMetazoa"/>
        </authorList>
    </citation>
    <scope>IDENTIFICATION</scope>
    <source>
        <strain evidence="7">JHB</strain>
    </source>
</reference>
<sequence>MSFPSWDVAFKYLVAPFLALHNPTELRLDKMSQHLRKVYKASYRKRKREEREEERQLADEPTAAPVDNAERKRRYRRRKRAAEGGGERGDEFPEGSGAGPSVSNPGKRRRQGRVGDATEGSTASGSTSAERMRRLRERRRTGQTTFGRSEQGGATADVTFVAGGVRRGGRRGIADISVPNLASENPEQGIYPPMEADTISLHDPVVQIDEEEMPSNSAPSQSDSISDGASQEPGPRNASRPNYDRATLEFRKLFVENSFGAVCSVCDRLWFKNDLKPITEAGGNVLVQAGDFDSTEGFMVCQTCNSSLNRGKVPTLSKSNGFVYPPIPPGLPKLDMISKRLISPRFIFLVIRRLCHALGNYGIIGQVINVPVDVEEMVRVLPRDLDNDCAINVSFKKHTAHKSSHYSGWVCKGTVYAWLKYLVTTPLYKREGITFDEERLNAFGADPQEGPSRAEEAMPLDIIDDEAELLASMQQTAMWNEDMYLELCPTMNRMPSSILYDENAEELSNPDIYFGVPTTIKQGVQATVFNKASSEARRADRRGARPDHILAMAMKVLYCRMIEGLKCHFKSVGTDNVTRAQLSDPEFQRNMMEIGLAFFKGIPNSVQYWQGRKQDLFAMIRQLGKPTMFLTLSASETQWEELLKVLHKLSSDYDDLELADPLSELSAFQKAKLVVEDPVTCVAYIDKLVDVIMRILKSKRFSPFGKYYVVDYFKRIEFQQRGSAHAHIMLWCANDPREDVSEDMPATIEMINTLCSIDAFRWLGPLLGKKQEHAHTRTCYKHNDKRCRFNIPYWPMNEDRVLVPLPADDSRRSALKKRALEFREILETKTFETLEDFLADCECTEEYYLEVIRAWLQRPAFFFKRPMNQLYMNPFNVWIGGVLRSNSDLQFIMDEYSCASYLVDYVNKTNRGISAFHRELLELQEQYPDYDYQGLLKKLGNPMPEATPADDDEGLDDDSTDVWTRNIVQKYEDRDGLEDVCLADFVAWYAPMKSTKNSYKLRGTAKILRWRGYPMSEMVEYKREAVLLFLPFRNERVDLLDQNKFLQLYDSHETELIAKRKEYDCELNLEQTVEEYLRIIAQEGDGEQERAATEKHNEYVRSIDMQPNNDDIENLPTSALRAIVKQRSNVMPKADYCAWMRQANEKQRMLILHIIHRLTSFDPEIPAMQIFLTGPAGSGKTFTLRLMMETYNRYSQGHNSRNNAYIACASTGKAAVNIDGVTVHRAYRIAISRQSDSKLSPEWLQTYRNEFRNVKLHIVDEVSMLSAGNFRTMHIRLQDIHLDYLHPFADQDVTFTGDLHQLNPVNALPIYKAPRNSIGGSWLWDYIRLYELDQVMRQTDVVFSTILTAIGEGKKLTDEQKTLIESRFKSVEDCQREAPNAVWLFHQNVDVDRFNREALSGLEGLDCLADDMITGHSTSAQATSARTKLHKMSTAQTSGLPYMVRFCIGKPYMITTNIDGDDNLVNGAIGELKYVEMRENDAGEEVIYRLWLQFDTEKIGTIARSKAQAVVNARPHLLQQDWTPITKQHVNIALGGTIKCKRIQFPIASACSMTIHKSQGGTFSKVVYQYSRSQEQRLVYVALSRVTSLEGLYLTYADNPSLDPSKEKPVFHHAKANNSPAMRELRDEYKRLRNNRYRTIGDDFSEVLASSGPACTLMTINVQSLSAHHQDISIDSILTSVDYLALSETWLDDNSSVEIEGYTCVVQSKRDDARSGGVAIYRKTTTKTSMAVPYTPELVSQDRDELFGVADKYGDVCAATVDVMGTEVLLFSVYIIPGTTLKQKGWFLARKLLQTARTGLPMVVTGDFNVDVSKRENVEFIKFMGEHFQLSLANDVRQTTTNRGTVLDLTFTRGIHVASNSRGEFHLGYSRSELQGISWYQLLHWESTREAQSKHRLITQSEQDRSCILLVRMQRRQNDFIWVHVVLQVRDGQDSNQQSVIVCTNQVLSDREASVMLSNSWLYHYYTVQSKMQFGIPFEGATRIPASTSYYHGEGGGHHSPISAAGVGVGAAGHHGYIAPPHHVSYGYHSPVGQAGGGGGGHHNGTSGHFHHGLTAGVGGEHYRPYAYKLDPGQPVDYSGQIRCESTGSSQSVQPDRNGTPPVKKRAINRLEPLYIPENGQDSPESSITELHPPGHASVNHPEHPDGGVGAHSGIPIQPISGGSVQTMTLSTSLHTRSNRQLLKGPPSATITAAEPTDFIDQWNPSPPWSDTTVQKVPDITHQELSPYMTTTPPTPTSAPPHYLTSGVPTTFSFDWMPEQFVPIMSDCSIAGSSAFSGPLPCTQDGLPVPAMSLPMPVPMQIPPPPWPSDHRLLALDSSGASSSSSGDRKPPEEQHLHPQQQGSSGELREYKRSH</sequence>
<accession>B0WJB6</accession>
<evidence type="ECO:0000259" key="4">
    <source>
        <dbReference type="Pfam" id="PF14214"/>
    </source>
</evidence>
<dbReference type="CDD" id="cd18809">
    <property type="entry name" value="SF1_C_RecD"/>
    <property type="match status" value="1"/>
</dbReference>